<protein>
    <submittedName>
        <fullName evidence="7">MFS transporter</fullName>
    </submittedName>
</protein>
<reference evidence="7 8" key="1">
    <citation type="submission" date="2019-07" db="EMBL/GenBank/DDBJ databases">
        <title>Whole genome shotgun sequence of Brevifollis gellanilyticus NBRC 108608.</title>
        <authorList>
            <person name="Hosoyama A."/>
            <person name="Uohara A."/>
            <person name="Ohji S."/>
            <person name="Ichikawa N."/>
        </authorList>
    </citation>
    <scope>NUCLEOTIDE SEQUENCE [LARGE SCALE GENOMIC DNA]</scope>
    <source>
        <strain evidence="7 8">NBRC 108608</strain>
    </source>
</reference>
<dbReference type="OrthoDB" id="199654at2"/>
<dbReference type="RefSeq" id="WP_146849121.1">
    <property type="nucleotide sequence ID" value="NZ_BKAG01000004.1"/>
</dbReference>
<name>A0A512M4K6_9BACT</name>
<dbReference type="EMBL" id="BKAG01000004">
    <property type="protein sequence ID" value="GEP41663.1"/>
    <property type="molecule type" value="Genomic_DNA"/>
</dbReference>
<feature type="transmembrane region" description="Helical" evidence="5">
    <location>
        <begin position="251"/>
        <end position="269"/>
    </location>
</feature>
<feature type="transmembrane region" description="Helical" evidence="5">
    <location>
        <begin position="304"/>
        <end position="323"/>
    </location>
</feature>
<dbReference type="AlphaFoldDB" id="A0A512M4K6"/>
<keyword evidence="8" id="KW-1185">Reference proteome</keyword>
<feature type="transmembrane region" description="Helical" evidence="5">
    <location>
        <begin position="96"/>
        <end position="115"/>
    </location>
</feature>
<evidence type="ECO:0000256" key="3">
    <source>
        <dbReference type="ARBA" id="ARBA00022989"/>
    </source>
</evidence>
<dbReference type="Gene3D" id="1.20.1250.20">
    <property type="entry name" value="MFS general substrate transporter like domains"/>
    <property type="match status" value="2"/>
</dbReference>
<feature type="transmembrane region" description="Helical" evidence="5">
    <location>
        <begin position="397"/>
        <end position="417"/>
    </location>
</feature>
<evidence type="ECO:0000313" key="7">
    <source>
        <dbReference type="EMBL" id="GEP41663.1"/>
    </source>
</evidence>
<dbReference type="GO" id="GO:0046943">
    <property type="term" value="F:carboxylic acid transmembrane transporter activity"/>
    <property type="evidence" value="ECO:0007669"/>
    <property type="project" value="TreeGrafter"/>
</dbReference>
<dbReference type="PANTHER" id="PTHR23508">
    <property type="entry name" value="CARBOXYLIC ACID TRANSPORTER PROTEIN HOMOLOG"/>
    <property type="match status" value="1"/>
</dbReference>
<keyword evidence="3 5" id="KW-1133">Transmembrane helix</keyword>
<keyword evidence="4 5" id="KW-0472">Membrane</keyword>
<gene>
    <name evidence="7" type="ORF">BGE01nite_09540</name>
</gene>
<dbReference type="SUPFAM" id="SSF103473">
    <property type="entry name" value="MFS general substrate transporter"/>
    <property type="match status" value="1"/>
</dbReference>
<dbReference type="InterPro" id="IPR005829">
    <property type="entry name" value="Sugar_transporter_CS"/>
</dbReference>
<dbReference type="InterPro" id="IPR036259">
    <property type="entry name" value="MFS_trans_sf"/>
</dbReference>
<proteinExistence type="predicted"/>
<feature type="transmembrane region" description="Helical" evidence="5">
    <location>
        <begin position="66"/>
        <end position="90"/>
    </location>
</feature>
<dbReference type="Pfam" id="PF07690">
    <property type="entry name" value="MFS_1"/>
    <property type="match status" value="1"/>
</dbReference>
<evidence type="ECO:0000259" key="6">
    <source>
        <dbReference type="PROSITE" id="PS50850"/>
    </source>
</evidence>
<feature type="transmembrane region" description="Helical" evidence="5">
    <location>
        <begin position="195"/>
        <end position="214"/>
    </location>
</feature>
<feature type="transmembrane region" description="Helical" evidence="5">
    <location>
        <begin position="354"/>
        <end position="377"/>
    </location>
</feature>
<dbReference type="InterPro" id="IPR011701">
    <property type="entry name" value="MFS"/>
</dbReference>
<evidence type="ECO:0000256" key="4">
    <source>
        <dbReference type="ARBA" id="ARBA00023136"/>
    </source>
</evidence>
<feature type="transmembrane region" description="Helical" evidence="5">
    <location>
        <begin position="127"/>
        <end position="145"/>
    </location>
</feature>
<feature type="transmembrane region" description="Helical" evidence="5">
    <location>
        <begin position="330"/>
        <end position="348"/>
    </location>
</feature>
<feature type="transmembrane region" description="Helical" evidence="5">
    <location>
        <begin position="429"/>
        <end position="450"/>
    </location>
</feature>
<feature type="domain" description="Major facilitator superfamily (MFS) profile" evidence="6">
    <location>
        <begin position="25"/>
        <end position="455"/>
    </location>
</feature>
<dbReference type="Proteomes" id="UP000321577">
    <property type="component" value="Unassembled WGS sequence"/>
</dbReference>
<feature type="transmembrane region" description="Helical" evidence="5">
    <location>
        <begin position="20"/>
        <end position="38"/>
    </location>
</feature>
<keyword evidence="2 5" id="KW-0812">Transmembrane</keyword>
<sequence>MSQTASLPDPNAPWYKQLTGYHWFVLIVASAAWFFDCLDQRLFSLARVPALVELMKQPPTSPELQAFGKVVTACFLIGWGIGGLIFGALGDKFGRARMLTLTILIYSAFTGLSYFSQTSLDFTIFRFLTGVGVGGVFGLAVALIAETVPNGARTQCLGLLQILSTIGNITAGFAKMGIDTLEANHTIVAGSGWRWMFLIGAAPALMIIFTRGYLKEPAAWQNLKDTNQLPKGSIFAPYASLLGSARWRKNLIVGAIIASTGVVGLWAIGEYAVDLQKVVFKQHFEKAGVAADKIAGEVNNAISVAYLFNMLGAAVGMTLFTNVAKMGRRLAFFLGFAAALTATFLVYWKMSDPVAARWMMFLMGAAQLSVFAGFAIYLPELFPSKLRSTGTSFCYNLGRFAAAGGSFFSATLTSNVYGKFAAQDPALPLRYAAMTMCAIFLVGILILPFAPETKGKPLPED</sequence>
<dbReference type="InterPro" id="IPR020846">
    <property type="entry name" value="MFS_dom"/>
</dbReference>
<dbReference type="PROSITE" id="PS00217">
    <property type="entry name" value="SUGAR_TRANSPORT_2"/>
    <property type="match status" value="1"/>
</dbReference>
<dbReference type="PROSITE" id="PS50850">
    <property type="entry name" value="MFS"/>
    <property type="match status" value="1"/>
</dbReference>
<evidence type="ECO:0000256" key="1">
    <source>
        <dbReference type="ARBA" id="ARBA00004141"/>
    </source>
</evidence>
<evidence type="ECO:0000256" key="2">
    <source>
        <dbReference type="ARBA" id="ARBA00022692"/>
    </source>
</evidence>
<comment type="subcellular location">
    <subcellularLocation>
        <location evidence="1">Membrane</location>
        <topology evidence="1">Multi-pass membrane protein</topology>
    </subcellularLocation>
</comment>
<evidence type="ECO:0000313" key="8">
    <source>
        <dbReference type="Proteomes" id="UP000321577"/>
    </source>
</evidence>
<accession>A0A512M4K6</accession>
<comment type="caution">
    <text evidence="7">The sequence shown here is derived from an EMBL/GenBank/DDBJ whole genome shotgun (WGS) entry which is preliminary data.</text>
</comment>
<evidence type="ECO:0000256" key="5">
    <source>
        <dbReference type="SAM" id="Phobius"/>
    </source>
</evidence>
<organism evidence="7 8">
    <name type="scientific">Brevifollis gellanilyticus</name>
    <dbReference type="NCBI Taxonomy" id="748831"/>
    <lineage>
        <taxon>Bacteria</taxon>
        <taxon>Pseudomonadati</taxon>
        <taxon>Verrucomicrobiota</taxon>
        <taxon>Verrucomicrobiia</taxon>
        <taxon>Verrucomicrobiales</taxon>
        <taxon>Verrucomicrobiaceae</taxon>
    </lineage>
</organism>
<dbReference type="PANTHER" id="PTHR23508:SF10">
    <property type="entry name" value="CARBOXYLIC ACID TRANSPORTER PROTEIN HOMOLOG"/>
    <property type="match status" value="1"/>
</dbReference>
<dbReference type="GO" id="GO:0005886">
    <property type="term" value="C:plasma membrane"/>
    <property type="evidence" value="ECO:0007669"/>
    <property type="project" value="TreeGrafter"/>
</dbReference>